<keyword evidence="2" id="KW-1185">Reference proteome</keyword>
<evidence type="ECO:0000313" key="1">
    <source>
        <dbReference type="EMBL" id="KAK6726736.1"/>
    </source>
</evidence>
<name>A0ABR1BLT0_NECAM</name>
<dbReference type="EMBL" id="JAVFWL010000001">
    <property type="protein sequence ID" value="KAK6726736.1"/>
    <property type="molecule type" value="Genomic_DNA"/>
</dbReference>
<comment type="caution">
    <text evidence="1">The sequence shown here is derived from an EMBL/GenBank/DDBJ whole genome shotgun (WGS) entry which is preliminary data.</text>
</comment>
<proteinExistence type="predicted"/>
<dbReference type="InterPro" id="IPR039767">
    <property type="entry name" value="RALBP1"/>
</dbReference>
<protein>
    <submittedName>
        <fullName evidence="1">Uncharacterized protein</fullName>
    </submittedName>
</protein>
<gene>
    <name evidence="1" type="primary">Necator_chrI.g949</name>
    <name evidence="1" type="ORF">RB195_004825</name>
</gene>
<organism evidence="1 2">
    <name type="scientific">Necator americanus</name>
    <name type="common">Human hookworm</name>
    <dbReference type="NCBI Taxonomy" id="51031"/>
    <lineage>
        <taxon>Eukaryota</taxon>
        <taxon>Metazoa</taxon>
        <taxon>Ecdysozoa</taxon>
        <taxon>Nematoda</taxon>
        <taxon>Chromadorea</taxon>
        <taxon>Rhabditida</taxon>
        <taxon>Rhabditina</taxon>
        <taxon>Rhabditomorpha</taxon>
        <taxon>Strongyloidea</taxon>
        <taxon>Ancylostomatidae</taxon>
        <taxon>Bunostominae</taxon>
        <taxon>Necator</taxon>
    </lineage>
</organism>
<sequence>MLRKLKIVDSGYDLDVSGIGSSCDVVASVPIGYVPPKAAADVEEWLCEDKPMIEEELNKQNNLLMYLHRQITTVSDAGGDASFLESQLWRVQSAITALKRRMKAVAEPTPSITRPSSAEQPCMEMFEEKQLMAVQSMLRQDLLEEKRRIARLCWKMHAKEAPNMNIVESEEVWQERCLLEEAARAALTTEIIRLRNECASLRAKIECAGQTTAVVVRYVEMLKGAGAGSVGTLRCAFFEDVAFFEA</sequence>
<evidence type="ECO:0000313" key="2">
    <source>
        <dbReference type="Proteomes" id="UP001303046"/>
    </source>
</evidence>
<dbReference type="Gene3D" id="1.20.58.90">
    <property type="match status" value="1"/>
</dbReference>
<dbReference type="Proteomes" id="UP001303046">
    <property type="component" value="Unassembled WGS sequence"/>
</dbReference>
<reference evidence="1 2" key="1">
    <citation type="submission" date="2023-08" db="EMBL/GenBank/DDBJ databases">
        <title>A Necator americanus chromosomal reference genome.</title>
        <authorList>
            <person name="Ilik V."/>
            <person name="Petrzelkova K.J."/>
            <person name="Pardy F."/>
            <person name="Fuh T."/>
            <person name="Niatou-Singa F.S."/>
            <person name="Gouil Q."/>
            <person name="Baker L."/>
            <person name="Ritchie M.E."/>
            <person name="Jex A.R."/>
            <person name="Gazzola D."/>
            <person name="Li H."/>
            <person name="Toshio Fujiwara R."/>
            <person name="Zhan B."/>
            <person name="Aroian R.V."/>
            <person name="Pafco B."/>
            <person name="Schwarz E.M."/>
        </authorList>
    </citation>
    <scope>NUCLEOTIDE SEQUENCE [LARGE SCALE GENOMIC DNA]</scope>
    <source>
        <strain evidence="1 2">Aroian</strain>
        <tissue evidence="1">Whole animal</tissue>
    </source>
</reference>
<dbReference type="PANTHER" id="PTHR12783:SF5">
    <property type="entry name" value="RALA-BINDING PROTEIN 1"/>
    <property type="match status" value="1"/>
</dbReference>
<accession>A0ABR1BLT0</accession>
<dbReference type="PANTHER" id="PTHR12783">
    <property type="entry name" value="RALA BINDING PROTEIN 1 RALBP1"/>
    <property type="match status" value="1"/>
</dbReference>